<name>A0ACC0GRX1_9ERIC</name>
<evidence type="ECO:0000313" key="1">
    <source>
        <dbReference type="EMBL" id="KAI8004007.1"/>
    </source>
</evidence>
<comment type="caution">
    <text evidence="1">The sequence shown here is derived from an EMBL/GenBank/DDBJ whole genome shotgun (WGS) entry which is preliminary data.</text>
</comment>
<protein>
    <submittedName>
        <fullName evidence="1">Uncharacterized protein</fullName>
    </submittedName>
</protein>
<dbReference type="Proteomes" id="UP001060215">
    <property type="component" value="Chromosome 9"/>
</dbReference>
<evidence type="ECO:0000313" key="2">
    <source>
        <dbReference type="Proteomes" id="UP001060215"/>
    </source>
</evidence>
<keyword evidence="2" id="KW-1185">Reference proteome</keyword>
<organism evidence="1 2">
    <name type="scientific">Camellia lanceoleosa</name>
    <dbReference type="NCBI Taxonomy" id="1840588"/>
    <lineage>
        <taxon>Eukaryota</taxon>
        <taxon>Viridiplantae</taxon>
        <taxon>Streptophyta</taxon>
        <taxon>Embryophyta</taxon>
        <taxon>Tracheophyta</taxon>
        <taxon>Spermatophyta</taxon>
        <taxon>Magnoliopsida</taxon>
        <taxon>eudicotyledons</taxon>
        <taxon>Gunneridae</taxon>
        <taxon>Pentapetalae</taxon>
        <taxon>asterids</taxon>
        <taxon>Ericales</taxon>
        <taxon>Theaceae</taxon>
        <taxon>Camellia</taxon>
    </lineage>
</organism>
<sequence>MIERMKIKKEEGRVSLNTDTSSKAADRVVEPTATPAPGADITSTPPSMTRMPERAEQEVVKSRVVVLNARLKKLNTYSSFLNVLTLMVLSWHLVYLGQLLYAAAC</sequence>
<gene>
    <name evidence="1" type="ORF">LOK49_LG08G01848</name>
</gene>
<dbReference type="EMBL" id="CM045766">
    <property type="protein sequence ID" value="KAI8004007.1"/>
    <property type="molecule type" value="Genomic_DNA"/>
</dbReference>
<accession>A0ACC0GRX1</accession>
<reference evidence="1 2" key="1">
    <citation type="journal article" date="2022" name="Plant J.">
        <title>Chromosome-level genome of Camellia lanceoleosa provides a valuable resource for understanding genome evolution and self-incompatibility.</title>
        <authorList>
            <person name="Gong W."/>
            <person name="Xiao S."/>
            <person name="Wang L."/>
            <person name="Liao Z."/>
            <person name="Chang Y."/>
            <person name="Mo W."/>
            <person name="Hu G."/>
            <person name="Li W."/>
            <person name="Zhao G."/>
            <person name="Zhu H."/>
            <person name="Hu X."/>
            <person name="Ji K."/>
            <person name="Xiang X."/>
            <person name="Song Q."/>
            <person name="Yuan D."/>
            <person name="Jin S."/>
            <person name="Zhang L."/>
        </authorList>
    </citation>
    <scope>NUCLEOTIDE SEQUENCE [LARGE SCALE GENOMIC DNA]</scope>
    <source>
        <strain evidence="1">SQ_2022a</strain>
    </source>
</reference>
<proteinExistence type="predicted"/>